<evidence type="ECO:0000313" key="3">
    <source>
        <dbReference type="EMBL" id="EGD58726.1"/>
    </source>
</evidence>
<dbReference type="RefSeq" id="WP_008066309.1">
    <property type="nucleotide sequence ID" value="NZ_AQWK01000002.1"/>
</dbReference>
<dbReference type="InterPro" id="IPR013429">
    <property type="entry name" value="Regulatory_FmdB_Zinc_ribbon"/>
</dbReference>
<dbReference type="OrthoDB" id="9799894at2"/>
<comment type="caution">
    <text evidence="3">The sequence shown here is derived from an EMBL/GenBank/DDBJ whole genome shotgun (WGS) entry which is preliminary data.</text>
</comment>
<dbReference type="PIRSF" id="PIRSF032131">
    <property type="entry name" value="UCP032131"/>
    <property type="match status" value="1"/>
</dbReference>
<organism evidence="3 4">
    <name type="scientific">Novosphingobium nitrogenifigens DSM 19370</name>
    <dbReference type="NCBI Taxonomy" id="983920"/>
    <lineage>
        <taxon>Bacteria</taxon>
        <taxon>Pseudomonadati</taxon>
        <taxon>Pseudomonadota</taxon>
        <taxon>Alphaproteobacteria</taxon>
        <taxon>Sphingomonadales</taxon>
        <taxon>Sphingomonadaceae</taxon>
        <taxon>Novosphingobium</taxon>
    </lineage>
</organism>
<dbReference type="Pfam" id="PF06676">
    <property type="entry name" value="DUF1178"/>
    <property type="match status" value="1"/>
</dbReference>
<keyword evidence="4" id="KW-1185">Reference proteome</keyword>
<proteinExistence type="predicted"/>
<dbReference type="AlphaFoldDB" id="F1Z9L6"/>
<feature type="region of interest" description="Disordered" evidence="1">
    <location>
        <begin position="53"/>
        <end position="89"/>
    </location>
</feature>
<protein>
    <recommendedName>
        <fullName evidence="2">Putative regulatory protein FmdB zinc ribbon domain-containing protein</fullName>
    </recommendedName>
</protein>
<dbReference type="HOGENOM" id="CLU_112041_1_0_5"/>
<evidence type="ECO:0000259" key="2">
    <source>
        <dbReference type="SMART" id="SM00834"/>
    </source>
</evidence>
<dbReference type="InParanoid" id="F1Z9L6"/>
<evidence type="ECO:0000256" key="1">
    <source>
        <dbReference type="SAM" id="MobiDB-lite"/>
    </source>
</evidence>
<gene>
    <name evidence="3" type="ORF">Y88_0784</name>
</gene>
<dbReference type="STRING" id="983920.Y88_0784"/>
<dbReference type="Proteomes" id="UP000004728">
    <property type="component" value="Unassembled WGS sequence"/>
</dbReference>
<dbReference type="SMART" id="SM00834">
    <property type="entry name" value="CxxC_CXXC_SSSS"/>
    <property type="match status" value="1"/>
</dbReference>
<dbReference type="eggNOG" id="COG5319">
    <property type="taxonomic scope" value="Bacteria"/>
</dbReference>
<evidence type="ECO:0000313" key="4">
    <source>
        <dbReference type="Proteomes" id="UP000004728"/>
    </source>
</evidence>
<dbReference type="EMBL" id="AEWJ01000041">
    <property type="protein sequence ID" value="EGD58726.1"/>
    <property type="molecule type" value="Genomic_DNA"/>
</dbReference>
<reference evidence="3 4" key="1">
    <citation type="journal article" date="2012" name="J. Bacteriol.">
        <title>Draft Genome Sequence of Novosphingobium nitrogenifigens Y88T.</title>
        <authorList>
            <person name="Strabala T.J."/>
            <person name="Macdonald L."/>
            <person name="Liu V."/>
            <person name="Smit A.M."/>
        </authorList>
    </citation>
    <scope>NUCLEOTIDE SEQUENCE [LARGE SCALE GENOMIC DNA]</scope>
    <source>
        <strain evidence="3 4">DSM 19370</strain>
    </source>
</reference>
<name>F1Z9L6_9SPHN</name>
<sequence length="168" mass="17592">MIVFDLECKAAGHRFEGWFGSSDDYAEQHARGLVTCPVCGSSDVTKAVMAPHVGRKGNQLPDQMPKAVPARAQEADAGPATAPAPAPPLSPQAAAVLQAIAKAQAEALKSSTWVGKQFVEQARAMHYGEQDNAMIHGEASPDEAKALIEEGVEIAPILFPVAPPGDVN</sequence>
<feature type="domain" description="Putative regulatory protein FmdB zinc ribbon" evidence="2">
    <location>
        <begin position="1"/>
        <end position="49"/>
    </location>
</feature>
<accession>F1Z9L6</accession>
<dbReference type="InterPro" id="IPR009562">
    <property type="entry name" value="DUF1178"/>
</dbReference>